<dbReference type="GO" id="GO:0031436">
    <property type="term" value="C:BRCA1-BARD1 complex"/>
    <property type="evidence" value="ECO:0007669"/>
    <property type="project" value="TreeGrafter"/>
</dbReference>
<keyword evidence="1" id="KW-0677">Repeat</keyword>
<evidence type="ECO:0000256" key="1">
    <source>
        <dbReference type="ARBA" id="ARBA00022737"/>
    </source>
</evidence>
<feature type="non-terminal residue" evidence="3">
    <location>
        <position position="1"/>
    </location>
</feature>
<proteinExistence type="predicted"/>
<dbReference type="Pfam" id="PF12796">
    <property type="entry name" value="Ank_2"/>
    <property type="match status" value="1"/>
</dbReference>
<gene>
    <name evidence="3" type="ORF">METZ01_LOCUS481797</name>
</gene>
<dbReference type="PANTHER" id="PTHR24171">
    <property type="entry name" value="ANKYRIN REPEAT DOMAIN-CONTAINING PROTEIN 39-RELATED"/>
    <property type="match status" value="1"/>
</dbReference>
<dbReference type="PROSITE" id="PS50088">
    <property type="entry name" value="ANK_REPEAT"/>
    <property type="match status" value="3"/>
</dbReference>
<dbReference type="PANTHER" id="PTHR24171:SF8">
    <property type="entry name" value="BRCA1-ASSOCIATED RING DOMAIN PROTEIN 1"/>
    <property type="match status" value="1"/>
</dbReference>
<dbReference type="PRINTS" id="PR01415">
    <property type="entry name" value="ANKYRIN"/>
</dbReference>
<dbReference type="PROSITE" id="PS50297">
    <property type="entry name" value="ANK_REP_REGION"/>
    <property type="match status" value="3"/>
</dbReference>
<dbReference type="AlphaFoldDB" id="A0A383CA53"/>
<dbReference type="SUPFAM" id="SSF48403">
    <property type="entry name" value="Ankyrin repeat"/>
    <property type="match status" value="1"/>
</dbReference>
<protein>
    <submittedName>
        <fullName evidence="3">Uncharacterized protein</fullName>
    </submittedName>
</protein>
<dbReference type="Gene3D" id="1.25.40.20">
    <property type="entry name" value="Ankyrin repeat-containing domain"/>
    <property type="match status" value="1"/>
</dbReference>
<dbReference type="InterPro" id="IPR002110">
    <property type="entry name" value="Ankyrin_rpt"/>
</dbReference>
<evidence type="ECO:0000313" key="3">
    <source>
        <dbReference type="EMBL" id="SVE28943.1"/>
    </source>
</evidence>
<dbReference type="SMART" id="SM00248">
    <property type="entry name" value="ANK"/>
    <property type="match status" value="3"/>
</dbReference>
<feature type="non-terminal residue" evidence="3">
    <location>
        <position position="127"/>
    </location>
</feature>
<dbReference type="InterPro" id="IPR036770">
    <property type="entry name" value="Ankyrin_rpt-contain_sf"/>
</dbReference>
<dbReference type="GO" id="GO:0085020">
    <property type="term" value="P:protein K6-linked ubiquitination"/>
    <property type="evidence" value="ECO:0007669"/>
    <property type="project" value="TreeGrafter"/>
</dbReference>
<organism evidence="3">
    <name type="scientific">marine metagenome</name>
    <dbReference type="NCBI Taxonomy" id="408172"/>
    <lineage>
        <taxon>unclassified sequences</taxon>
        <taxon>metagenomes</taxon>
        <taxon>ecological metagenomes</taxon>
    </lineage>
</organism>
<name>A0A383CA53_9ZZZZ</name>
<evidence type="ECO:0000256" key="2">
    <source>
        <dbReference type="ARBA" id="ARBA00023043"/>
    </source>
</evidence>
<keyword evidence="2" id="KW-0040">ANK repeat</keyword>
<dbReference type="GO" id="GO:0070531">
    <property type="term" value="C:BRCA1-A complex"/>
    <property type="evidence" value="ECO:0007669"/>
    <property type="project" value="TreeGrafter"/>
</dbReference>
<reference evidence="3" key="1">
    <citation type="submission" date="2018-05" db="EMBL/GenBank/DDBJ databases">
        <authorList>
            <person name="Lanie J.A."/>
            <person name="Ng W.-L."/>
            <person name="Kazmierczak K.M."/>
            <person name="Andrzejewski T.M."/>
            <person name="Davidsen T.M."/>
            <person name="Wayne K.J."/>
            <person name="Tettelin H."/>
            <person name="Glass J.I."/>
            <person name="Rusch D."/>
            <person name="Podicherti R."/>
            <person name="Tsui H.-C.T."/>
            <person name="Winkler M.E."/>
        </authorList>
    </citation>
    <scope>NUCLEOTIDE SEQUENCE</scope>
</reference>
<dbReference type="GO" id="GO:0004842">
    <property type="term" value="F:ubiquitin-protein transferase activity"/>
    <property type="evidence" value="ECO:0007669"/>
    <property type="project" value="TreeGrafter"/>
</dbReference>
<dbReference type="EMBL" id="UINC01207029">
    <property type="protein sequence ID" value="SVE28943.1"/>
    <property type="molecule type" value="Genomic_DNA"/>
</dbReference>
<sequence>MQKTVKQPSARVGSLGVLSLTLLLLALTPPPESPVADAAMRGQADVVRSLLSDGADVNAAHGDGMTALHWAAERGDAEMAEMLIYSGASVHGVTRIGQYTPLHLAGRSGSDRIVKMVIDAGADVSAM</sequence>
<accession>A0A383CA53</accession>